<feature type="transmembrane region" description="Helical" evidence="13">
    <location>
        <begin position="143"/>
        <end position="165"/>
    </location>
</feature>
<keyword evidence="16" id="KW-1185">Reference proteome</keyword>
<sequence>MHPLFMIIGFVLISGQGKKLTLSWQATRKTQKFVHMTLNFIALLAGVVGLYAVFQFHHDIGIPDMYSLHSWLGITTVGLFAVQWLFAFLTFWYPAGSITTRANFAPWHVLLGMVIFSMAILSAVTGLVEKFIFTGLKREQEALIVNFTGLLIFLFGVSVGFSVLLPRSYN</sequence>
<evidence type="ECO:0000256" key="13">
    <source>
        <dbReference type="SAM" id="Phobius"/>
    </source>
</evidence>
<comment type="subcellular location">
    <subcellularLocation>
        <location evidence="2">Membrane</location>
        <topology evidence="2">Multi-pass membrane protein</topology>
    </subcellularLocation>
</comment>
<accession>A0ABD2YTR4</accession>
<comment type="catalytic activity">
    <reaction evidence="12">
        <text>Fe(3+)(out) + L-ascorbate(in) = monodehydro-L-ascorbate radical(in) + Fe(2+)(out) + H(+)</text>
        <dbReference type="Rhea" id="RHEA:30403"/>
        <dbReference type="ChEBI" id="CHEBI:15378"/>
        <dbReference type="ChEBI" id="CHEBI:29033"/>
        <dbReference type="ChEBI" id="CHEBI:29034"/>
        <dbReference type="ChEBI" id="CHEBI:38290"/>
        <dbReference type="ChEBI" id="CHEBI:59513"/>
        <dbReference type="EC" id="7.2.1.3"/>
    </reaction>
</comment>
<keyword evidence="8 13" id="KW-1133">Transmembrane helix</keyword>
<dbReference type="Proteomes" id="UP001630127">
    <property type="component" value="Unassembled WGS sequence"/>
</dbReference>
<evidence type="ECO:0000256" key="5">
    <source>
        <dbReference type="ARBA" id="ARBA00022692"/>
    </source>
</evidence>
<evidence type="ECO:0000256" key="12">
    <source>
        <dbReference type="ARBA" id="ARBA00051575"/>
    </source>
</evidence>
<dbReference type="InterPro" id="IPR006593">
    <property type="entry name" value="Cyt_b561/ferric_Rdtase_TM"/>
</dbReference>
<evidence type="ECO:0000256" key="8">
    <source>
        <dbReference type="ARBA" id="ARBA00022989"/>
    </source>
</evidence>
<evidence type="ECO:0000256" key="2">
    <source>
        <dbReference type="ARBA" id="ARBA00004141"/>
    </source>
</evidence>
<keyword evidence="4" id="KW-0349">Heme</keyword>
<comment type="caution">
    <text evidence="15">The sequence shown here is derived from an EMBL/GenBank/DDBJ whole genome shotgun (WGS) entry which is preliminary data.</text>
</comment>
<evidence type="ECO:0000256" key="10">
    <source>
        <dbReference type="ARBA" id="ARBA00023136"/>
    </source>
</evidence>
<evidence type="ECO:0000256" key="1">
    <source>
        <dbReference type="ARBA" id="ARBA00001970"/>
    </source>
</evidence>
<dbReference type="FunFam" id="1.20.120.1770:FF:000001">
    <property type="entry name" value="Cytochrome b reductase 1"/>
    <property type="match status" value="1"/>
</dbReference>
<evidence type="ECO:0000256" key="6">
    <source>
        <dbReference type="ARBA" id="ARBA00022723"/>
    </source>
</evidence>
<organism evidence="15 16">
    <name type="scientific">Cinchona calisaya</name>
    <dbReference type="NCBI Taxonomy" id="153742"/>
    <lineage>
        <taxon>Eukaryota</taxon>
        <taxon>Viridiplantae</taxon>
        <taxon>Streptophyta</taxon>
        <taxon>Embryophyta</taxon>
        <taxon>Tracheophyta</taxon>
        <taxon>Spermatophyta</taxon>
        <taxon>Magnoliopsida</taxon>
        <taxon>eudicotyledons</taxon>
        <taxon>Gunneridae</taxon>
        <taxon>Pentapetalae</taxon>
        <taxon>asterids</taxon>
        <taxon>lamiids</taxon>
        <taxon>Gentianales</taxon>
        <taxon>Rubiaceae</taxon>
        <taxon>Cinchonoideae</taxon>
        <taxon>Cinchoneae</taxon>
        <taxon>Cinchona</taxon>
    </lineage>
</organism>
<dbReference type="SMART" id="SM00665">
    <property type="entry name" value="B561"/>
    <property type="match status" value="1"/>
</dbReference>
<evidence type="ECO:0000256" key="4">
    <source>
        <dbReference type="ARBA" id="ARBA00022617"/>
    </source>
</evidence>
<dbReference type="EMBL" id="JBJUIK010000012">
    <property type="protein sequence ID" value="KAL3510338.1"/>
    <property type="molecule type" value="Genomic_DNA"/>
</dbReference>
<dbReference type="PANTHER" id="PTHR10106:SF43">
    <property type="entry name" value="CYTOCHROME B561 FAMILY PROTEIN, EXPRESSED"/>
    <property type="match status" value="1"/>
</dbReference>
<keyword evidence="10 13" id="KW-0472">Membrane</keyword>
<feature type="domain" description="Cytochrome b561" evidence="14">
    <location>
        <begin position="1"/>
        <end position="164"/>
    </location>
</feature>
<dbReference type="EC" id="7.2.1.3" evidence="11"/>
<evidence type="ECO:0000259" key="14">
    <source>
        <dbReference type="PROSITE" id="PS50939"/>
    </source>
</evidence>
<dbReference type="Pfam" id="PF03188">
    <property type="entry name" value="Cytochrom_B561"/>
    <property type="match status" value="1"/>
</dbReference>
<feature type="transmembrane region" description="Helical" evidence="13">
    <location>
        <begin position="33"/>
        <end position="54"/>
    </location>
</feature>
<feature type="transmembrane region" description="Helical" evidence="13">
    <location>
        <begin position="105"/>
        <end position="131"/>
    </location>
</feature>
<keyword evidence="3" id="KW-0813">Transport</keyword>
<dbReference type="AlphaFoldDB" id="A0ABD2YTR4"/>
<keyword evidence="9" id="KW-0408">Iron</keyword>
<evidence type="ECO:0000256" key="3">
    <source>
        <dbReference type="ARBA" id="ARBA00022448"/>
    </source>
</evidence>
<gene>
    <name evidence="15" type="ORF">ACH5RR_029739</name>
</gene>
<keyword evidence="5 13" id="KW-0812">Transmembrane</keyword>
<dbReference type="PANTHER" id="PTHR10106">
    <property type="entry name" value="CYTOCHROME B561-RELATED"/>
    <property type="match status" value="1"/>
</dbReference>
<dbReference type="GO" id="GO:0140571">
    <property type="term" value="F:transmembrane ascorbate ferrireductase activity"/>
    <property type="evidence" value="ECO:0007669"/>
    <property type="project" value="UniProtKB-EC"/>
</dbReference>
<evidence type="ECO:0000256" key="7">
    <source>
        <dbReference type="ARBA" id="ARBA00022982"/>
    </source>
</evidence>
<comment type="cofactor">
    <cofactor evidence="1">
        <name>heme b</name>
        <dbReference type="ChEBI" id="CHEBI:60344"/>
    </cofactor>
</comment>
<dbReference type="GO" id="GO:0046872">
    <property type="term" value="F:metal ion binding"/>
    <property type="evidence" value="ECO:0007669"/>
    <property type="project" value="UniProtKB-KW"/>
</dbReference>
<evidence type="ECO:0000313" key="15">
    <source>
        <dbReference type="EMBL" id="KAL3510338.1"/>
    </source>
</evidence>
<keyword evidence="6" id="KW-0479">Metal-binding</keyword>
<evidence type="ECO:0000256" key="11">
    <source>
        <dbReference type="ARBA" id="ARBA00024225"/>
    </source>
</evidence>
<keyword evidence="7" id="KW-0249">Electron transport</keyword>
<proteinExistence type="predicted"/>
<reference evidence="15 16" key="1">
    <citation type="submission" date="2024-11" db="EMBL/GenBank/DDBJ databases">
        <title>A near-complete genome assembly of Cinchona calisaya.</title>
        <authorList>
            <person name="Lian D.C."/>
            <person name="Zhao X.W."/>
            <person name="Wei L."/>
        </authorList>
    </citation>
    <scope>NUCLEOTIDE SEQUENCE [LARGE SCALE GENOMIC DNA]</scope>
    <source>
        <tissue evidence="15">Nenye</tissue>
    </source>
</reference>
<dbReference type="Gene3D" id="1.20.120.1770">
    <property type="match status" value="1"/>
</dbReference>
<dbReference type="PROSITE" id="PS50939">
    <property type="entry name" value="CYTOCHROME_B561"/>
    <property type="match status" value="1"/>
</dbReference>
<name>A0ABD2YTR4_9GENT</name>
<dbReference type="GO" id="GO:0016020">
    <property type="term" value="C:membrane"/>
    <property type="evidence" value="ECO:0007669"/>
    <property type="project" value="UniProtKB-SubCell"/>
</dbReference>
<evidence type="ECO:0000313" key="16">
    <source>
        <dbReference type="Proteomes" id="UP001630127"/>
    </source>
</evidence>
<evidence type="ECO:0000256" key="9">
    <source>
        <dbReference type="ARBA" id="ARBA00023004"/>
    </source>
</evidence>
<protein>
    <recommendedName>
        <fullName evidence="11">ascorbate ferrireductase (transmembrane)</fullName>
        <ecNumber evidence="11">7.2.1.3</ecNumber>
    </recommendedName>
</protein>
<dbReference type="InterPro" id="IPR043205">
    <property type="entry name" value="CYB561/CYBRD1-like"/>
</dbReference>
<feature type="transmembrane region" description="Helical" evidence="13">
    <location>
        <begin position="66"/>
        <end position="93"/>
    </location>
</feature>